<protein>
    <submittedName>
        <fullName evidence="1">Uncharacterized protein</fullName>
    </submittedName>
</protein>
<dbReference type="EMBL" id="AMGW01000005">
    <property type="protein sequence ID" value="EXJ57285.1"/>
    <property type="molecule type" value="Genomic_DNA"/>
</dbReference>
<dbReference type="HOGENOM" id="CLU_1669224_0_0_1"/>
<gene>
    <name evidence="1" type="ORF">A1O7_07632</name>
</gene>
<dbReference type="AlphaFoldDB" id="W9VX50"/>
<dbReference type="GeneID" id="19182204"/>
<dbReference type="RefSeq" id="XP_007759819.1">
    <property type="nucleotide sequence ID" value="XM_007761629.1"/>
</dbReference>
<name>W9VX50_9EURO</name>
<proteinExistence type="predicted"/>
<dbReference type="VEuPathDB" id="FungiDB:A1O7_07632"/>
<reference evidence="1 2" key="1">
    <citation type="submission" date="2013-03" db="EMBL/GenBank/DDBJ databases">
        <title>The Genome Sequence of Cladophialophora yegresii CBS 114405.</title>
        <authorList>
            <consortium name="The Broad Institute Genomics Platform"/>
            <person name="Cuomo C."/>
            <person name="de Hoog S."/>
            <person name="Gorbushina A."/>
            <person name="Walker B."/>
            <person name="Young S.K."/>
            <person name="Zeng Q."/>
            <person name="Gargeya S."/>
            <person name="Fitzgerald M."/>
            <person name="Haas B."/>
            <person name="Abouelleil A."/>
            <person name="Allen A.W."/>
            <person name="Alvarado L."/>
            <person name="Arachchi H.M."/>
            <person name="Berlin A.M."/>
            <person name="Chapman S.B."/>
            <person name="Gainer-Dewar J."/>
            <person name="Goldberg J."/>
            <person name="Griggs A."/>
            <person name="Gujja S."/>
            <person name="Hansen M."/>
            <person name="Howarth C."/>
            <person name="Imamovic A."/>
            <person name="Ireland A."/>
            <person name="Larimer J."/>
            <person name="McCowan C."/>
            <person name="Murphy C."/>
            <person name="Pearson M."/>
            <person name="Poon T.W."/>
            <person name="Priest M."/>
            <person name="Roberts A."/>
            <person name="Saif S."/>
            <person name="Shea T."/>
            <person name="Sisk P."/>
            <person name="Sykes S."/>
            <person name="Wortman J."/>
            <person name="Nusbaum C."/>
            <person name="Birren B."/>
        </authorList>
    </citation>
    <scope>NUCLEOTIDE SEQUENCE [LARGE SCALE GENOMIC DNA]</scope>
    <source>
        <strain evidence="1 2">CBS 114405</strain>
    </source>
</reference>
<keyword evidence="2" id="KW-1185">Reference proteome</keyword>
<sequence length="158" mass="17740">MQTRYVNAFLKDVFNCITEDIATGSGLLSCQITKHGMLHLLLRKHGIAPADMIEPQSLSMVMRRLRAAAQELENNDIGQTKNSCIKEKSARRAKRGEPCDYCWHDFTMEFTAIIGKHNFALPGFCLLCFRAGKPHFLVEPGDRHECNNANAWNDSTGA</sequence>
<evidence type="ECO:0000313" key="1">
    <source>
        <dbReference type="EMBL" id="EXJ57285.1"/>
    </source>
</evidence>
<evidence type="ECO:0000313" key="2">
    <source>
        <dbReference type="Proteomes" id="UP000019473"/>
    </source>
</evidence>
<comment type="caution">
    <text evidence="1">The sequence shown here is derived from an EMBL/GenBank/DDBJ whole genome shotgun (WGS) entry which is preliminary data.</text>
</comment>
<dbReference type="Proteomes" id="UP000019473">
    <property type="component" value="Unassembled WGS sequence"/>
</dbReference>
<accession>W9VX50</accession>
<organism evidence="1 2">
    <name type="scientific">Cladophialophora yegresii CBS 114405</name>
    <dbReference type="NCBI Taxonomy" id="1182544"/>
    <lineage>
        <taxon>Eukaryota</taxon>
        <taxon>Fungi</taxon>
        <taxon>Dikarya</taxon>
        <taxon>Ascomycota</taxon>
        <taxon>Pezizomycotina</taxon>
        <taxon>Eurotiomycetes</taxon>
        <taxon>Chaetothyriomycetidae</taxon>
        <taxon>Chaetothyriales</taxon>
        <taxon>Herpotrichiellaceae</taxon>
        <taxon>Cladophialophora</taxon>
    </lineage>
</organism>